<dbReference type="PANTHER" id="PTHR46623:SF6">
    <property type="entry name" value="ALPHA_BETA-HYDROLASES SUPERFAMILY PROTEIN"/>
    <property type="match status" value="1"/>
</dbReference>
<dbReference type="InterPro" id="IPR029058">
    <property type="entry name" value="AB_hydrolase_fold"/>
</dbReference>
<dbReference type="EMBL" id="UINC01019937">
    <property type="protein sequence ID" value="SVA84214.1"/>
    <property type="molecule type" value="Genomic_DNA"/>
</dbReference>
<gene>
    <name evidence="2" type="ORF">METZ01_LOCUS137068</name>
</gene>
<protein>
    <recommendedName>
        <fullName evidence="1">Dienelactone hydrolase domain-containing protein</fullName>
    </recommendedName>
</protein>
<reference evidence="2" key="1">
    <citation type="submission" date="2018-05" db="EMBL/GenBank/DDBJ databases">
        <authorList>
            <person name="Lanie J.A."/>
            <person name="Ng W.-L."/>
            <person name="Kazmierczak K.M."/>
            <person name="Andrzejewski T.M."/>
            <person name="Davidsen T.M."/>
            <person name="Wayne K.J."/>
            <person name="Tettelin H."/>
            <person name="Glass J.I."/>
            <person name="Rusch D."/>
            <person name="Podicherti R."/>
            <person name="Tsui H.-C.T."/>
            <person name="Winkler M.E."/>
        </authorList>
    </citation>
    <scope>NUCLEOTIDE SEQUENCE</scope>
</reference>
<dbReference type="Gene3D" id="3.40.50.1820">
    <property type="entry name" value="alpha/beta hydrolase"/>
    <property type="match status" value="1"/>
</dbReference>
<dbReference type="InterPro" id="IPR002925">
    <property type="entry name" value="Dienelactn_hydro"/>
</dbReference>
<feature type="domain" description="Dienelactone hydrolase" evidence="1">
    <location>
        <begin position="80"/>
        <end position="279"/>
    </location>
</feature>
<name>A0A381Z4Z9_9ZZZZ</name>
<organism evidence="2">
    <name type="scientific">marine metagenome</name>
    <dbReference type="NCBI Taxonomy" id="408172"/>
    <lineage>
        <taxon>unclassified sequences</taxon>
        <taxon>metagenomes</taxon>
        <taxon>ecological metagenomes</taxon>
    </lineage>
</organism>
<dbReference type="InterPro" id="IPR051049">
    <property type="entry name" value="Dienelactone_hydrolase-like"/>
</dbReference>
<dbReference type="PANTHER" id="PTHR46623">
    <property type="entry name" value="CARBOXYMETHYLENEBUTENOLIDASE-RELATED"/>
    <property type="match status" value="1"/>
</dbReference>
<feature type="non-terminal residue" evidence="2">
    <location>
        <position position="280"/>
    </location>
</feature>
<sequence length="280" mass="31193">MSNVRGEKSLKKQTVTKFIILLLVLGLNQSVYSEQQSLGEFEDHRYDSPITSTGAMRAVEDRVQSSEIVYGQTNEQSHQGYFSLPQNRKQTAGLIVIHEWWGLNEDIHLMTEQIAGLGYASLAVDLYDGQSATKVKDAFQLSTNLSKNEDAALANLQAAYDYLVNEVGVEKVGIIGWCLGGKWSLRGALMLPNQIDATVIYYGSLIDDKERLVTLEMPIIGFVGTKDRLHKQFIQFEQDLEALNKDASIHIYEGARHAYANASGIAYEPVAAEDSWKKTV</sequence>
<accession>A0A381Z4Z9</accession>
<dbReference type="AlphaFoldDB" id="A0A381Z4Z9"/>
<dbReference type="SUPFAM" id="SSF53474">
    <property type="entry name" value="alpha/beta-Hydrolases"/>
    <property type="match status" value="1"/>
</dbReference>
<evidence type="ECO:0000259" key="1">
    <source>
        <dbReference type="Pfam" id="PF01738"/>
    </source>
</evidence>
<dbReference type="GO" id="GO:0016787">
    <property type="term" value="F:hydrolase activity"/>
    <property type="evidence" value="ECO:0007669"/>
    <property type="project" value="InterPro"/>
</dbReference>
<proteinExistence type="predicted"/>
<dbReference type="Pfam" id="PF01738">
    <property type="entry name" value="DLH"/>
    <property type="match status" value="1"/>
</dbReference>
<feature type="non-terminal residue" evidence="2">
    <location>
        <position position="1"/>
    </location>
</feature>
<evidence type="ECO:0000313" key="2">
    <source>
        <dbReference type="EMBL" id="SVA84214.1"/>
    </source>
</evidence>